<sequence length="485" mass="52673">MVTYKTPNVYVEEISTFPPSVAEVSTAIPAFIGYTEKAGIDSQLNNKPTRISSLLDYETLFGKAQASKFEVTESEGVIAPISAPELKYLMYYALRLYFDNGGGSCYIVSVGQYSNSPKAVADFKAGLDALEKEDEPTLIMLTDAANLSTETDYYGLCEQALVQCNKLKDRFAIFDVMKEKTDETGTGADETGTGATERTPKGGVDGFRQGIGTAYLKYGAAYSPYLQTSLNYYYTDDSVSIQGGGGTTDTGGSTNTGGDTNTGGSTEPKLTGIKTNNTDLYNKIKTELAKQRVVLPPSAAVAGVYARVDRDRGVWKAPANVSLASVLAPTEKITNEEQENLNVDPTAGKSINAIRSFTGKGTLIWGARTLAGNDNEWRYIPVRRLFNLIEESIQKATAFVVFESNNTITWLKVKSLIENYLEGLWRQGALAGSTPEQAFFVNIGLGKSMRAQDILEGRMIVEIGLAAVRPAEFIILKFSHKLQEA</sequence>
<feature type="region of interest" description="Disordered" evidence="2">
    <location>
        <begin position="182"/>
        <end position="204"/>
    </location>
</feature>
<evidence type="ECO:0000259" key="3">
    <source>
        <dbReference type="Pfam" id="PF04984"/>
    </source>
</evidence>
<dbReference type="eggNOG" id="COG3497">
    <property type="taxonomic scope" value="Bacteria"/>
</dbReference>
<feature type="compositionally biased region" description="Low complexity" evidence="2">
    <location>
        <begin position="250"/>
        <end position="266"/>
    </location>
</feature>
<evidence type="ECO:0000256" key="1">
    <source>
        <dbReference type="ARBA" id="ARBA00008005"/>
    </source>
</evidence>
<keyword evidence="6" id="KW-1185">Reference proteome</keyword>
<dbReference type="InterPro" id="IPR052042">
    <property type="entry name" value="Tail_sheath_structural"/>
</dbReference>
<dbReference type="Pfam" id="PF04984">
    <property type="entry name" value="Phage_sheath_1"/>
    <property type="match status" value="1"/>
</dbReference>
<feature type="domain" description="Tail sheath protein subtilisin-like" evidence="3">
    <location>
        <begin position="281"/>
        <end position="370"/>
    </location>
</feature>
<dbReference type="InterPro" id="IPR020287">
    <property type="entry name" value="Tail_sheath_C"/>
</dbReference>
<comment type="similarity">
    <text evidence="1">Belongs to the myoviridae tail sheath protein family.</text>
</comment>
<organism evidence="5 6">
    <name type="scientific">Moorena producens 3L</name>
    <dbReference type="NCBI Taxonomy" id="489825"/>
    <lineage>
        <taxon>Bacteria</taxon>
        <taxon>Bacillati</taxon>
        <taxon>Cyanobacteriota</taxon>
        <taxon>Cyanophyceae</taxon>
        <taxon>Coleofasciculales</taxon>
        <taxon>Coleofasciculaceae</taxon>
        <taxon>Moorena</taxon>
    </lineage>
</organism>
<dbReference type="OrthoDB" id="9767864at2"/>
<dbReference type="InterPro" id="IPR035089">
    <property type="entry name" value="Phage_sheath_subtilisin"/>
</dbReference>
<feature type="domain" description="Tail sheath protein C-terminal" evidence="4">
    <location>
        <begin position="374"/>
        <end position="478"/>
    </location>
</feature>
<protein>
    <submittedName>
        <fullName evidence="5">Phage tail sheath protein FI</fullName>
    </submittedName>
</protein>
<name>F4XUJ3_9CYAN</name>
<accession>F4XUJ3</accession>
<dbReference type="PANTHER" id="PTHR35861">
    <property type="match status" value="1"/>
</dbReference>
<proteinExistence type="inferred from homology"/>
<reference evidence="6" key="1">
    <citation type="journal article" date="2011" name="Proc. Natl. Acad. Sci. U.S.A.">
        <title>Genomic insights into the physiology and ecology of the marine filamentous cyanobacterium Lyngbya majuscula.</title>
        <authorList>
            <person name="Jones A.C."/>
            <person name="Monroe E.A."/>
            <person name="Podell S."/>
            <person name="Hess W.R."/>
            <person name="Klages S."/>
            <person name="Esquenazi E."/>
            <person name="Niessen S."/>
            <person name="Hoover H."/>
            <person name="Rothmann M."/>
            <person name="Lasken R.S."/>
            <person name="Yates J.R.III."/>
            <person name="Reinhardt R."/>
            <person name="Kube M."/>
            <person name="Burkart M.D."/>
            <person name="Allen E.E."/>
            <person name="Dorrestein P.C."/>
            <person name="Gerwick W.H."/>
            <person name="Gerwick L."/>
        </authorList>
    </citation>
    <scope>NUCLEOTIDE SEQUENCE [LARGE SCALE GENOMIC DNA]</scope>
    <source>
        <strain evidence="6">3L</strain>
    </source>
</reference>
<gene>
    <name evidence="5" type="ORF">LYNGBM3L_33080</name>
</gene>
<dbReference type="Gene3D" id="3.40.50.11780">
    <property type="match status" value="1"/>
</dbReference>
<evidence type="ECO:0000313" key="6">
    <source>
        <dbReference type="Proteomes" id="UP000003959"/>
    </source>
</evidence>
<feature type="compositionally biased region" description="Low complexity" evidence="2">
    <location>
        <begin position="184"/>
        <end position="197"/>
    </location>
</feature>
<dbReference type="HOGENOM" id="CLU_009303_2_0_3"/>
<dbReference type="AlphaFoldDB" id="F4XUJ3"/>
<evidence type="ECO:0000256" key="2">
    <source>
        <dbReference type="SAM" id="MobiDB-lite"/>
    </source>
</evidence>
<dbReference type="EMBL" id="GL890931">
    <property type="protein sequence ID" value="EGJ31818.1"/>
    <property type="molecule type" value="Genomic_DNA"/>
</dbReference>
<dbReference type="Pfam" id="PF17482">
    <property type="entry name" value="Phage_sheath_1C"/>
    <property type="match status" value="1"/>
</dbReference>
<feature type="region of interest" description="Disordered" evidence="2">
    <location>
        <begin position="244"/>
        <end position="274"/>
    </location>
</feature>
<dbReference type="Proteomes" id="UP000003959">
    <property type="component" value="Unassembled WGS sequence"/>
</dbReference>
<dbReference type="PANTHER" id="PTHR35861:SF1">
    <property type="entry name" value="PHAGE TAIL SHEATH PROTEIN"/>
    <property type="match status" value="1"/>
</dbReference>
<dbReference type="RefSeq" id="WP_008186241.1">
    <property type="nucleotide sequence ID" value="NZ_GL890931.1"/>
</dbReference>
<evidence type="ECO:0000259" key="4">
    <source>
        <dbReference type="Pfam" id="PF17482"/>
    </source>
</evidence>
<evidence type="ECO:0000313" key="5">
    <source>
        <dbReference type="EMBL" id="EGJ31818.1"/>
    </source>
</evidence>